<evidence type="ECO:0000256" key="2">
    <source>
        <dbReference type="ARBA" id="ARBA00023315"/>
    </source>
</evidence>
<comment type="caution">
    <text evidence="4">The sequence shown here is derived from an EMBL/GenBank/DDBJ whole genome shotgun (WGS) entry which is preliminary data.</text>
</comment>
<dbReference type="RefSeq" id="WP_007938389.1">
    <property type="nucleotide sequence ID" value="NZ_AKVJ01000076.1"/>
</dbReference>
<dbReference type="OrthoDB" id="88131at2"/>
<dbReference type="InterPro" id="IPR000182">
    <property type="entry name" value="GNAT_dom"/>
</dbReference>
<keyword evidence="2" id="KW-0012">Acyltransferase</keyword>
<dbReference type="NCBIfam" id="NF007853">
    <property type="entry name" value="PRK10562.1"/>
    <property type="match status" value="1"/>
</dbReference>
<name>I9ARX9_9FIRM</name>
<dbReference type="EMBL" id="AKVJ01000076">
    <property type="protein sequence ID" value="EIW15702.1"/>
    <property type="molecule type" value="Genomic_DNA"/>
</dbReference>
<dbReference type="Pfam" id="PF13673">
    <property type="entry name" value="Acetyltransf_10"/>
    <property type="match status" value="1"/>
</dbReference>
<evidence type="ECO:0000313" key="4">
    <source>
        <dbReference type="EMBL" id="EIW15702.1"/>
    </source>
</evidence>
<dbReference type="PROSITE" id="PS51186">
    <property type="entry name" value="GNAT"/>
    <property type="match status" value="1"/>
</dbReference>
<dbReference type="AlphaFoldDB" id="I9ARX9"/>
<evidence type="ECO:0000313" key="5">
    <source>
        <dbReference type="Proteomes" id="UP000004324"/>
    </source>
</evidence>
<evidence type="ECO:0000256" key="1">
    <source>
        <dbReference type="ARBA" id="ARBA00022679"/>
    </source>
</evidence>
<dbReference type="PATRIC" id="fig|1149862.3.peg.4420"/>
<dbReference type="Gene3D" id="3.40.630.30">
    <property type="match status" value="1"/>
</dbReference>
<dbReference type="Proteomes" id="UP000004324">
    <property type="component" value="Unassembled WGS sequence"/>
</dbReference>
<keyword evidence="5" id="KW-1185">Reference proteome</keyword>
<feature type="domain" description="N-acetyltransferase" evidence="3">
    <location>
        <begin position="1"/>
        <end position="144"/>
    </location>
</feature>
<reference evidence="4 5" key="1">
    <citation type="journal article" date="2012" name="J. Bacteriol.">
        <title>Draft Genome Sequences for Two Metal-Reducing Pelosinus fermentans Strains Isolated from a Cr(VI)-Contaminated Site and for Type Strain R7.</title>
        <authorList>
            <person name="Brown S.D."/>
            <person name="Podar M."/>
            <person name="Klingeman D.M."/>
            <person name="Johnson C.M."/>
            <person name="Yang Z.K."/>
            <person name="Utturkar S.M."/>
            <person name="Land M.L."/>
            <person name="Mosher J.J."/>
            <person name="Hurt R.A.Jr."/>
            <person name="Phelps T.J."/>
            <person name="Palumbo A.V."/>
            <person name="Arkin A.P."/>
            <person name="Hazen T.C."/>
            <person name="Elias D.A."/>
        </authorList>
    </citation>
    <scope>NUCLEOTIDE SEQUENCE [LARGE SCALE GENOMIC DNA]</scope>
    <source>
        <strain evidence="4 5">B4</strain>
    </source>
</reference>
<evidence type="ECO:0000259" key="3">
    <source>
        <dbReference type="PROSITE" id="PS51186"/>
    </source>
</evidence>
<gene>
    <name evidence="4" type="ORF">FB4_1391</name>
</gene>
<dbReference type="GO" id="GO:0016747">
    <property type="term" value="F:acyltransferase activity, transferring groups other than amino-acyl groups"/>
    <property type="evidence" value="ECO:0007669"/>
    <property type="project" value="InterPro"/>
</dbReference>
<dbReference type="PANTHER" id="PTHR43800">
    <property type="entry name" value="PEPTIDYL-LYSINE N-ACETYLTRANSFERASE YJAB"/>
    <property type="match status" value="1"/>
</dbReference>
<dbReference type="CDD" id="cd04301">
    <property type="entry name" value="NAT_SF"/>
    <property type="match status" value="1"/>
</dbReference>
<accession>I9ARX9</accession>
<organism evidence="4 5">
    <name type="scientific">Pelosinus fermentans B4</name>
    <dbReference type="NCBI Taxonomy" id="1149862"/>
    <lineage>
        <taxon>Bacteria</taxon>
        <taxon>Bacillati</taxon>
        <taxon>Bacillota</taxon>
        <taxon>Negativicutes</taxon>
        <taxon>Selenomonadales</taxon>
        <taxon>Sporomusaceae</taxon>
        <taxon>Pelosinus</taxon>
    </lineage>
</organism>
<sequence length="144" mass="17127">MIKEFEQAKINKVMKIWLDTTINAHYFIPEKYWIDNERIVRERYLPIAKTFIYEEDCIVKGFISIMEGFFIGALFVGKEYQKQGIGLKLINYCKKLYPKLELAVYADNMAAVEFYKRCDFVIQTEQANEDTGYKEYIMVWNGLK</sequence>
<dbReference type="SUPFAM" id="SSF55729">
    <property type="entry name" value="Acyl-CoA N-acyltransferases (Nat)"/>
    <property type="match status" value="1"/>
</dbReference>
<protein>
    <submittedName>
        <fullName evidence="4">GCN5-related N-acetyltransferase</fullName>
    </submittedName>
</protein>
<proteinExistence type="predicted"/>
<dbReference type="PANTHER" id="PTHR43800:SF1">
    <property type="entry name" value="PEPTIDYL-LYSINE N-ACETYLTRANSFERASE YJAB"/>
    <property type="match status" value="1"/>
</dbReference>
<dbReference type="InterPro" id="IPR016181">
    <property type="entry name" value="Acyl_CoA_acyltransferase"/>
</dbReference>
<keyword evidence="1 4" id="KW-0808">Transferase</keyword>